<reference evidence="1 2" key="1">
    <citation type="journal article" date="2022" name="Nat. Ecol. Evol.">
        <title>A masculinizing supergene underlies an exaggerated male reproductive morph in a spider.</title>
        <authorList>
            <person name="Hendrickx F."/>
            <person name="De Corte Z."/>
            <person name="Sonet G."/>
            <person name="Van Belleghem S.M."/>
            <person name="Kostlbacher S."/>
            <person name="Vangestel C."/>
        </authorList>
    </citation>
    <scope>NUCLEOTIDE SEQUENCE [LARGE SCALE GENOMIC DNA]</scope>
    <source>
        <strain evidence="1">W744_W776</strain>
    </source>
</reference>
<gene>
    <name evidence="1" type="ORF">JTE90_003956</name>
</gene>
<dbReference type="Proteomes" id="UP000827092">
    <property type="component" value="Unassembled WGS sequence"/>
</dbReference>
<sequence>MQRPPRLLFLLDTSDSWFITNMLAVRGNTLTLPDNAISDRRYIITTVSIYERVTTPDILRNPNRTRPVCYGVAQETAAALWIERLFSKNPLRCQRELSNILFCLLPATPSESKRGAG</sequence>
<proteinExistence type="predicted"/>
<keyword evidence="2" id="KW-1185">Reference proteome</keyword>
<name>A0AAV6UW39_9ARAC</name>
<accession>A0AAV6UW39</accession>
<evidence type="ECO:0000313" key="2">
    <source>
        <dbReference type="Proteomes" id="UP000827092"/>
    </source>
</evidence>
<organism evidence="1 2">
    <name type="scientific">Oedothorax gibbosus</name>
    <dbReference type="NCBI Taxonomy" id="931172"/>
    <lineage>
        <taxon>Eukaryota</taxon>
        <taxon>Metazoa</taxon>
        <taxon>Ecdysozoa</taxon>
        <taxon>Arthropoda</taxon>
        <taxon>Chelicerata</taxon>
        <taxon>Arachnida</taxon>
        <taxon>Araneae</taxon>
        <taxon>Araneomorphae</taxon>
        <taxon>Entelegynae</taxon>
        <taxon>Araneoidea</taxon>
        <taxon>Linyphiidae</taxon>
        <taxon>Erigoninae</taxon>
        <taxon>Oedothorax</taxon>
    </lineage>
</organism>
<dbReference type="EMBL" id="JAFNEN010000233">
    <property type="protein sequence ID" value="KAG8188700.1"/>
    <property type="molecule type" value="Genomic_DNA"/>
</dbReference>
<comment type="caution">
    <text evidence="1">The sequence shown here is derived from an EMBL/GenBank/DDBJ whole genome shotgun (WGS) entry which is preliminary data.</text>
</comment>
<evidence type="ECO:0000313" key="1">
    <source>
        <dbReference type="EMBL" id="KAG8188700.1"/>
    </source>
</evidence>
<protein>
    <submittedName>
        <fullName evidence="1">Uncharacterized protein</fullName>
    </submittedName>
</protein>
<dbReference type="AlphaFoldDB" id="A0AAV6UW39"/>